<name>A0ACB1A0L8_MELEN</name>
<evidence type="ECO:0000313" key="2">
    <source>
        <dbReference type="Proteomes" id="UP001497535"/>
    </source>
</evidence>
<proteinExistence type="predicted"/>
<keyword evidence="2" id="KW-1185">Reference proteome</keyword>
<gene>
    <name evidence="1" type="ORF">MENTE1834_LOCUS32041</name>
</gene>
<organism evidence="1 2">
    <name type="scientific">Meloidogyne enterolobii</name>
    <name type="common">Root-knot nematode worm</name>
    <name type="synonym">Meloidogyne mayaguensis</name>
    <dbReference type="NCBI Taxonomy" id="390850"/>
    <lineage>
        <taxon>Eukaryota</taxon>
        <taxon>Metazoa</taxon>
        <taxon>Ecdysozoa</taxon>
        <taxon>Nematoda</taxon>
        <taxon>Chromadorea</taxon>
        <taxon>Rhabditida</taxon>
        <taxon>Tylenchina</taxon>
        <taxon>Tylenchomorpha</taxon>
        <taxon>Tylenchoidea</taxon>
        <taxon>Meloidogynidae</taxon>
        <taxon>Meloidogyninae</taxon>
        <taxon>Meloidogyne</taxon>
    </lineage>
</organism>
<dbReference type="Proteomes" id="UP001497535">
    <property type="component" value="Unassembled WGS sequence"/>
</dbReference>
<reference evidence="1" key="1">
    <citation type="submission" date="2023-11" db="EMBL/GenBank/DDBJ databases">
        <authorList>
            <person name="Poullet M."/>
        </authorList>
    </citation>
    <scope>NUCLEOTIDE SEQUENCE</scope>
    <source>
        <strain evidence="1">E1834</strain>
    </source>
</reference>
<sequence length="105" mass="11882">MNLSVCIILMGPLTNAIVLYMNSIDYYDLFKILLNDTKTVLLKFLNLILKTCRISIQINIQTTKTATVNPQQNQQMYCLSNSTRTTVRNDLGSPSIRVTPVKNTL</sequence>
<dbReference type="EMBL" id="CAVMJV010000054">
    <property type="protein sequence ID" value="CAK5084643.1"/>
    <property type="molecule type" value="Genomic_DNA"/>
</dbReference>
<comment type="caution">
    <text evidence="1">The sequence shown here is derived from an EMBL/GenBank/DDBJ whole genome shotgun (WGS) entry which is preliminary data.</text>
</comment>
<accession>A0ACB1A0L8</accession>
<evidence type="ECO:0000313" key="1">
    <source>
        <dbReference type="EMBL" id="CAK5084643.1"/>
    </source>
</evidence>
<protein>
    <submittedName>
        <fullName evidence="1">Uncharacterized protein</fullName>
    </submittedName>
</protein>